<dbReference type="STRING" id="517719.SAMN05421762_0968"/>
<dbReference type="CDD" id="cd05374">
    <property type="entry name" value="17beta-HSD-like_SDR_c"/>
    <property type="match status" value="1"/>
</dbReference>
<dbReference type="EMBL" id="FOLX01000001">
    <property type="protein sequence ID" value="SFC45717.1"/>
    <property type="molecule type" value="Genomic_DNA"/>
</dbReference>
<dbReference type="PANTHER" id="PTHR44169">
    <property type="entry name" value="NADPH-DEPENDENT 1-ACYLDIHYDROXYACETONE PHOSPHATE REDUCTASE"/>
    <property type="match status" value="1"/>
</dbReference>
<dbReference type="Pfam" id="PF00106">
    <property type="entry name" value="adh_short"/>
    <property type="match status" value="1"/>
</dbReference>
<dbReference type="PANTHER" id="PTHR44169:SF6">
    <property type="entry name" value="NADPH-DEPENDENT 1-ACYLDIHYDROXYACETONE PHOSPHATE REDUCTASE"/>
    <property type="match status" value="1"/>
</dbReference>
<evidence type="ECO:0000313" key="4">
    <source>
        <dbReference type="EMBL" id="SFC45717.1"/>
    </source>
</evidence>
<comment type="similarity">
    <text evidence="1 3">Belongs to the short-chain dehydrogenases/reductases (SDR) family.</text>
</comment>
<reference evidence="4 5" key="1">
    <citation type="submission" date="2016-10" db="EMBL/GenBank/DDBJ databases">
        <authorList>
            <person name="de Groot N.N."/>
        </authorList>
    </citation>
    <scope>NUCLEOTIDE SEQUENCE [LARGE SCALE GENOMIC DNA]</scope>
    <source>
        <strain evidence="4 5">DSM 29619</strain>
    </source>
</reference>
<dbReference type="InterPro" id="IPR002347">
    <property type="entry name" value="SDR_fam"/>
</dbReference>
<protein>
    <submittedName>
        <fullName evidence="4">Short-chain dehydrogenase</fullName>
    </submittedName>
</protein>
<dbReference type="GO" id="GO:0016491">
    <property type="term" value="F:oxidoreductase activity"/>
    <property type="evidence" value="ECO:0007669"/>
    <property type="project" value="UniProtKB-KW"/>
</dbReference>
<dbReference type="OrthoDB" id="9793825at2"/>
<dbReference type="Proteomes" id="UP000231644">
    <property type="component" value="Unassembled WGS sequence"/>
</dbReference>
<evidence type="ECO:0000256" key="3">
    <source>
        <dbReference type="RuleBase" id="RU000363"/>
    </source>
</evidence>
<accession>A0A1I1JAV4</accession>
<dbReference type="PROSITE" id="PS00061">
    <property type="entry name" value="ADH_SHORT"/>
    <property type="match status" value="1"/>
</dbReference>
<keyword evidence="2" id="KW-0560">Oxidoreductase</keyword>
<evidence type="ECO:0000313" key="5">
    <source>
        <dbReference type="Proteomes" id="UP000231644"/>
    </source>
</evidence>
<dbReference type="Gene3D" id="3.40.50.720">
    <property type="entry name" value="NAD(P)-binding Rossmann-like Domain"/>
    <property type="match status" value="1"/>
</dbReference>
<sequence length="276" mass="30256">MSAPSILITGCSSGIGYHAAHGLRAAGWRVFATCRKDSDVSRLAAEGFETTRLDYTDPQSIEAALDFVITSTGGTLDALYNNGAIALPGAGEDIPRDGLSLVLDTNVIGPHDLTRRVIPIMRRQGHGRIINCSSVLGLVTAPWRSAYVASKFAIEGLTDTLRIEMRDTPIKVILLEPGPITSDIRKNSQALFERFVDWENSARAAQYQGTLIKRLYDAPGRDRFELSPEATTAALLRALTDPRPRARYRVTVPTKAMNIARRLLPTRALDWILSRA</sequence>
<dbReference type="InterPro" id="IPR036291">
    <property type="entry name" value="NAD(P)-bd_dom_sf"/>
</dbReference>
<evidence type="ECO:0000256" key="2">
    <source>
        <dbReference type="ARBA" id="ARBA00023002"/>
    </source>
</evidence>
<dbReference type="RefSeq" id="WP_093451086.1">
    <property type="nucleotide sequence ID" value="NZ_FNZG01000002.1"/>
</dbReference>
<name>A0A1I1JAV4_9RHOB</name>
<dbReference type="AlphaFoldDB" id="A0A1I1JAV4"/>
<evidence type="ECO:0000256" key="1">
    <source>
        <dbReference type="ARBA" id="ARBA00006484"/>
    </source>
</evidence>
<organism evidence="4 5">
    <name type="scientific">Pseudooceanicola nitratireducens</name>
    <dbReference type="NCBI Taxonomy" id="517719"/>
    <lineage>
        <taxon>Bacteria</taxon>
        <taxon>Pseudomonadati</taxon>
        <taxon>Pseudomonadota</taxon>
        <taxon>Alphaproteobacteria</taxon>
        <taxon>Rhodobacterales</taxon>
        <taxon>Paracoccaceae</taxon>
        <taxon>Pseudooceanicola</taxon>
    </lineage>
</organism>
<proteinExistence type="inferred from homology"/>
<keyword evidence="5" id="KW-1185">Reference proteome</keyword>
<gene>
    <name evidence="4" type="ORF">SAMN05421762_0968</name>
</gene>
<dbReference type="InterPro" id="IPR020904">
    <property type="entry name" value="Sc_DH/Rdtase_CS"/>
</dbReference>
<dbReference type="SUPFAM" id="SSF51735">
    <property type="entry name" value="NAD(P)-binding Rossmann-fold domains"/>
    <property type="match status" value="1"/>
</dbReference>
<dbReference type="PRINTS" id="PR00080">
    <property type="entry name" value="SDRFAMILY"/>
</dbReference>
<dbReference type="PRINTS" id="PR00081">
    <property type="entry name" value="GDHRDH"/>
</dbReference>